<evidence type="ECO:0000313" key="2">
    <source>
        <dbReference type="Proteomes" id="UP000652231"/>
    </source>
</evidence>
<sequence length="169" mass="19867">MPKEDQILFECAIKKNIGEYVECEETRVKYFEFSVTDILTLMKDDLIIDGSEGGLITTDLKTQNCVFVFEPVENNRYRYTGFQIPGAYITSYLSFKDFKSEYEAFENDIDNFIDFNPESFTVPEDCKIIEIQKPLSIILLSGYRQFIFSKSTVYNHINRIVEIEKQFYK</sequence>
<keyword evidence="2" id="KW-1185">Reference proteome</keyword>
<accession>A0A8J2V7Z6</accession>
<gene>
    <name evidence="1" type="ORF">GCM10011312_07370</name>
</gene>
<evidence type="ECO:0000313" key="1">
    <source>
        <dbReference type="EMBL" id="GGD85885.1"/>
    </source>
</evidence>
<dbReference type="RefSeq" id="WP_188439624.1">
    <property type="nucleotide sequence ID" value="NZ_BMGK01000003.1"/>
</dbReference>
<dbReference type="Proteomes" id="UP000652231">
    <property type="component" value="Unassembled WGS sequence"/>
</dbReference>
<protein>
    <submittedName>
        <fullName evidence="1">Uncharacterized protein</fullName>
    </submittedName>
</protein>
<reference evidence="1" key="2">
    <citation type="submission" date="2020-09" db="EMBL/GenBank/DDBJ databases">
        <authorList>
            <person name="Sun Q."/>
            <person name="Zhou Y."/>
        </authorList>
    </citation>
    <scope>NUCLEOTIDE SEQUENCE</scope>
    <source>
        <strain evidence="1">CGMCC 1.12924</strain>
    </source>
</reference>
<dbReference type="EMBL" id="BMGK01000003">
    <property type="protein sequence ID" value="GGD85885.1"/>
    <property type="molecule type" value="Genomic_DNA"/>
</dbReference>
<comment type="caution">
    <text evidence="1">The sequence shown here is derived from an EMBL/GenBank/DDBJ whole genome shotgun (WGS) entry which is preliminary data.</text>
</comment>
<name>A0A8J2V7Z6_9FLAO</name>
<organism evidence="1 2">
    <name type="scientific">Planktosalinus lacus</name>
    <dbReference type="NCBI Taxonomy" id="1526573"/>
    <lineage>
        <taxon>Bacteria</taxon>
        <taxon>Pseudomonadati</taxon>
        <taxon>Bacteroidota</taxon>
        <taxon>Flavobacteriia</taxon>
        <taxon>Flavobacteriales</taxon>
        <taxon>Flavobacteriaceae</taxon>
        <taxon>Planktosalinus</taxon>
    </lineage>
</organism>
<reference evidence="1" key="1">
    <citation type="journal article" date="2014" name="Int. J. Syst. Evol. Microbiol.">
        <title>Complete genome sequence of Corynebacterium casei LMG S-19264T (=DSM 44701T), isolated from a smear-ripened cheese.</title>
        <authorList>
            <consortium name="US DOE Joint Genome Institute (JGI-PGF)"/>
            <person name="Walter F."/>
            <person name="Albersmeier A."/>
            <person name="Kalinowski J."/>
            <person name="Ruckert C."/>
        </authorList>
    </citation>
    <scope>NUCLEOTIDE SEQUENCE</scope>
    <source>
        <strain evidence="1">CGMCC 1.12924</strain>
    </source>
</reference>
<dbReference type="AlphaFoldDB" id="A0A8J2V7Z6"/>
<proteinExistence type="predicted"/>